<feature type="transmembrane region" description="Helical" evidence="1">
    <location>
        <begin position="44"/>
        <end position="67"/>
    </location>
</feature>
<dbReference type="PANTHER" id="PTHR42058:SF1">
    <property type="entry name" value="G-PROTEIN COUPLED RECEPTORS FAMILY 2 PROFILE 2 DOMAIN-CONTAINING PROTEIN"/>
    <property type="match status" value="1"/>
</dbReference>
<reference evidence="2 3" key="1">
    <citation type="submission" date="2024-07" db="EMBL/GenBank/DDBJ databases">
        <title>Section-level genome sequencing and comparative genomics of Aspergillus sections Usti and Cavernicolus.</title>
        <authorList>
            <consortium name="Lawrence Berkeley National Laboratory"/>
            <person name="Nybo J.L."/>
            <person name="Vesth T.C."/>
            <person name="Theobald S."/>
            <person name="Frisvad J.C."/>
            <person name="Larsen T.O."/>
            <person name="Kjaerboelling I."/>
            <person name="Rothschild-Mancinelli K."/>
            <person name="Lyhne E.K."/>
            <person name="Kogle M.E."/>
            <person name="Barry K."/>
            <person name="Clum A."/>
            <person name="Na H."/>
            <person name="Ledsgaard L."/>
            <person name="Lin J."/>
            <person name="Lipzen A."/>
            <person name="Kuo A."/>
            <person name="Riley R."/>
            <person name="Mondo S."/>
            <person name="Labutti K."/>
            <person name="Haridas S."/>
            <person name="Pangalinan J."/>
            <person name="Salamov A.A."/>
            <person name="Simmons B.A."/>
            <person name="Magnuson J.K."/>
            <person name="Chen J."/>
            <person name="Drula E."/>
            <person name="Henrissat B."/>
            <person name="Wiebenga A."/>
            <person name="Lubbers R.J."/>
            <person name="Gomes A.C."/>
            <person name="Makela M.R."/>
            <person name="Stajich J."/>
            <person name="Grigoriev I.V."/>
            <person name="Mortensen U.H."/>
            <person name="De Vries R.P."/>
            <person name="Baker S.E."/>
            <person name="Andersen M.R."/>
        </authorList>
    </citation>
    <scope>NUCLEOTIDE SEQUENCE [LARGE SCALE GENOMIC DNA]</scope>
    <source>
        <strain evidence="2 3">CBS 588.65</strain>
    </source>
</reference>
<keyword evidence="1" id="KW-1133">Transmembrane helix</keyword>
<name>A0ABR4H8G2_9EURO</name>
<dbReference type="InterPro" id="IPR053247">
    <property type="entry name" value="GPCR_GPR1/git3-like"/>
</dbReference>
<sequence length="217" mass="23940">MYFTFLATFLGSSAVLTLTLLITGASYQVGKICSINLYKSVGTFWAPLLGVSTLSLLLQGLIIIYCLHRVLDPFGNVWTFLFTGRRTPRRSDAGTPMALEPLPPLKQVWGRLSHLLHLQWRAIAIVCLIIFHVAFLANVLLSVGSPDDYSLDEVLPWLACLMTADDYQECLEHAAGLGPSEAMTMAAWVLLPVCGLPFQTPTIYLSSFMNRSIKGQC</sequence>
<evidence type="ECO:0000256" key="1">
    <source>
        <dbReference type="SAM" id="Phobius"/>
    </source>
</evidence>
<proteinExistence type="predicted"/>
<accession>A0ABR4H8G2</accession>
<keyword evidence="1" id="KW-0472">Membrane</keyword>
<dbReference type="EMBL" id="JBFXLT010000054">
    <property type="protein sequence ID" value="KAL2811747.1"/>
    <property type="molecule type" value="Genomic_DNA"/>
</dbReference>
<evidence type="ECO:0000313" key="2">
    <source>
        <dbReference type="EMBL" id="KAL2811747.1"/>
    </source>
</evidence>
<feature type="transmembrane region" description="Helical" evidence="1">
    <location>
        <begin position="185"/>
        <end position="205"/>
    </location>
</feature>
<dbReference type="PANTHER" id="PTHR42058">
    <property type="entry name" value="G_PROTEIN_RECEP_F2_4 DOMAIN-CONTAINING PROTEIN"/>
    <property type="match status" value="1"/>
</dbReference>
<feature type="transmembrane region" description="Helical" evidence="1">
    <location>
        <begin position="120"/>
        <end position="141"/>
    </location>
</feature>
<gene>
    <name evidence="2" type="ORF">BJX63DRAFT_267159</name>
</gene>
<dbReference type="Proteomes" id="UP001610334">
    <property type="component" value="Unassembled WGS sequence"/>
</dbReference>
<keyword evidence="1" id="KW-0812">Transmembrane</keyword>
<comment type="caution">
    <text evidence="2">The sequence shown here is derived from an EMBL/GenBank/DDBJ whole genome shotgun (WGS) entry which is preliminary data.</text>
</comment>
<organism evidence="2 3">
    <name type="scientific">Aspergillus granulosus</name>
    <dbReference type="NCBI Taxonomy" id="176169"/>
    <lineage>
        <taxon>Eukaryota</taxon>
        <taxon>Fungi</taxon>
        <taxon>Dikarya</taxon>
        <taxon>Ascomycota</taxon>
        <taxon>Pezizomycotina</taxon>
        <taxon>Eurotiomycetes</taxon>
        <taxon>Eurotiomycetidae</taxon>
        <taxon>Eurotiales</taxon>
        <taxon>Aspergillaceae</taxon>
        <taxon>Aspergillus</taxon>
        <taxon>Aspergillus subgen. Nidulantes</taxon>
    </lineage>
</organism>
<evidence type="ECO:0000313" key="3">
    <source>
        <dbReference type="Proteomes" id="UP001610334"/>
    </source>
</evidence>
<protein>
    <submittedName>
        <fullName evidence="2">Uncharacterized protein</fullName>
    </submittedName>
</protein>
<keyword evidence="3" id="KW-1185">Reference proteome</keyword>